<organism evidence="3 4">
    <name type="scientific">Kitasatospora putterlickiae</name>
    <dbReference type="NCBI Taxonomy" id="221725"/>
    <lineage>
        <taxon>Bacteria</taxon>
        <taxon>Bacillati</taxon>
        <taxon>Actinomycetota</taxon>
        <taxon>Actinomycetes</taxon>
        <taxon>Kitasatosporales</taxon>
        <taxon>Streptomycetaceae</taxon>
        <taxon>Kitasatospora</taxon>
    </lineage>
</organism>
<keyword evidence="4" id="KW-1185">Reference proteome</keyword>
<dbReference type="RefSeq" id="WP_344337388.1">
    <property type="nucleotide sequence ID" value="NZ_BAAAKJ010000207.1"/>
</dbReference>
<dbReference type="Proteomes" id="UP001499863">
    <property type="component" value="Unassembled WGS sequence"/>
</dbReference>
<keyword evidence="1" id="KW-0732">Signal</keyword>
<dbReference type="Gene3D" id="3.40.710.10">
    <property type="entry name" value="DD-peptidase/beta-lactamase superfamily"/>
    <property type="match status" value="1"/>
</dbReference>
<dbReference type="PANTHER" id="PTHR46825:SF7">
    <property type="entry name" value="D-ALANYL-D-ALANINE CARBOXYPEPTIDASE"/>
    <property type="match status" value="1"/>
</dbReference>
<proteinExistence type="predicted"/>
<evidence type="ECO:0000256" key="1">
    <source>
        <dbReference type="SAM" id="SignalP"/>
    </source>
</evidence>
<evidence type="ECO:0000259" key="2">
    <source>
        <dbReference type="Pfam" id="PF00144"/>
    </source>
</evidence>
<comment type="caution">
    <text evidence="3">The sequence shown here is derived from an EMBL/GenBank/DDBJ whole genome shotgun (WGS) entry which is preliminary data.</text>
</comment>
<dbReference type="InterPro" id="IPR012338">
    <property type="entry name" value="Beta-lactam/transpept-like"/>
</dbReference>
<dbReference type="InterPro" id="IPR001466">
    <property type="entry name" value="Beta-lactam-related"/>
</dbReference>
<accession>A0ABP4IY36</accession>
<feature type="chain" id="PRO_5045037897" evidence="1">
    <location>
        <begin position="28"/>
        <end position="404"/>
    </location>
</feature>
<evidence type="ECO:0000313" key="3">
    <source>
        <dbReference type="EMBL" id="GAA1398892.1"/>
    </source>
</evidence>
<reference evidence="4" key="1">
    <citation type="journal article" date="2019" name="Int. J. Syst. Evol. Microbiol.">
        <title>The Global Catalogue of Microorganisms (GCM) 10K type strain sequencing project: providing services to taxonomists for standard genome sequencing and annotation.</title>
        <authorList>
            <consortium name="The Broad Institute Genomics Platform"/>
            <consortium name="The Broad Institute Genome Sequencing Center for Infectious Disease"/>
            <person name="Wu L."/>
            <person name="Ma J."/>
        </authorList>
    </citation>
    <scope>NUCLEOTIDE SEQUENCE [LARGE SCALE GENOMIC DNA]</scope>
    <source>
        <strain evidence="4">JCM 12393</strain>
    </source>
</reference>
<gene>
    <name evidence="3" type="ORF">GCM10009639_37930</name>
</gene>
<dbReference type="EMBL" id="BAAAKJ010000207">
    <property type="protein sequence ID" value="GAA1398892.1"/>
    <property type="molecule type" value="Genomic_DNA"/>
</dbReference>
<sequence length="404" mass="43293">MRRRRPARTLAATALAVAVLLPLTLGAAPAATPAITTAATAATADDDSADDTRELSPELQARLDEAVQRVMREAGIPGVQVGLWLPGQGRYLRAFGVADTETGEPMTSRHHVRMGSETKTFTATAVLQLVDEGLVGLDDPIARYLDGVPGGEKIRVRDLLDMRSGLYDYTSDQDFVDAFLDDPQRVFKPAELLAYGYRHENAFAPGERFQYSNTNYTLLGQLIERVSGRSLEDVVRDRVTGPSGLRNTLFPNGTGLPAPYAHGYSGKTSNGQVVDSTHWSPSSAWAGGELITDLHDLGRWAGDVATGTLLSPGTQAQRLDFLPTGIQGAGYGLGLFDINGWVGHTGSLFGYESLAIHLPQERATLAVLLNTDVVTGNAEPSTLLGQAITSIITPKHVYFIPLAP</sequence>
<feature type="domain" description="Beta-lactamase-related" evidence="2">
    <location>
        <begin position="63"/>
        <end position="374"/>
    </location>
</feature>
<dbReference type="PANTHER" id="PTHR46825">
    <property type="entry name" value="D-ALANYL-D-ALANINE-CARBOXYPEPTIDASE/ENDOPEPTIDASE AMPH"/>
    <property type="match status" value="1"/>
</dbReference>
<dbReference type="Pfam" id="PF00144">
    <property type="entry name" value="Beta-lactamase"/>
    <property type="match status" value="1"/>
</dbReference>
<dbReference type="InterPro" id="IPR050491">
    <property type="entry name" value="AmpC-like"/>
</dbReference>
<keyword evidence="3" id="KW-0378">Hydrolase</keyword>
<name>A0ABP4IY36_9ACTN</name>
<feature type="signal peptide" evidence="1">
    <location>
        <begin position="1"/>
        <end position="27"/>
    </location>
</feature>
<dbReference type="SUPFAM" id="SSF56601">
    <property type="entry name" value="beta-lactamase/transpeptidase-like"/>
    <property type="match status" value="1"/>
</dbReference>
<protein>
    <submittedName>
        <fullName evidence="3">Serine hydrolase domain-containing protein</fullName>
    </submittedName>
</protein>
<dbReference type="GO" id="GO:0016787">
    <property type="term" value="F:hydrolase activity"/>
    <property type="evidence" value="ECO:0007669"/>
    <property type="project" value="UniProtKB-KW"/>
</dbReference>
<evidence type="ECO:0000313" key="4">
    <source>
        <dbReference type="Proteomes" id="UP001499863"/>
    </source>
</evidence>